<dbReference type="AlphaFoldDB" id="A0AAP5M831"/>
<evidence type="ECO:0000313" key="4">
    <source>
        <dbReference type="Proteomes" id="UP000667802"/>
    </source>
</evidence>
<proteinExistence type="predicted"/>
<keyword evidence="2 3" id="KW-0808">Transferase</keyword>
<evidence type="ECO:0000256" key="1">
    <source>
        <dbReference type="ARBA" id="ARBA00022676"/>
    </source>
</evidence>
<accession>A0AAP5M831</accession>
<dbReference type="EC" id="2.4.-.-" evidence="3"/>
<dbReference type="Proteomes" id="UP000667802">
    <property type="component" value="Unassembled WGS sequence"/>
</dbReference>
<evidence type="ECO:0000313" key="3">
    <source>
        <dbReference type="EMBL" id="MDR9894332.1"/>
    </source>
</evidence>
<protein>
    <submittedName>
        <fullName evidence="3">Glycosyltransferase</fullName>
        <ecNumber evidence="3">2.4.-.-</ecNumber>
    </submittedName>
</protein>
<sequence length="393" mass="46157">MYKSTKCRSKRFKLAVMDANFYWTEQLFSACRNFADVLLLRPLDYRAFRKQYDRYFINFQPQPLCEGVWEQRICCPPGWLFHYWFLTRRFFTHIIRQFQGDHPLIFVFNYPYYYKLAQQLKAYSIYYNIDDYCQYWPGRESQTPLIEKLAVAQADLTLCVADYRACYLRQKFPTQASQIAYLPHGCTPEFMVEQPLSTTISLPVELQAYSRPIAGYIGALTDRFDFTYLAQVAEQLPDITFVLGGSVPQMSDGCSQWWEGVKHIRRLSNVHFIGQVFHKRLGEYLQSFDVLLMCYSLSNFNLNACPTKLWDYMGTSLPVVANDVVPEVNLWEDVLLIAKNSDDFAKKIKFALANPTWKSNERLQIAKAHTWTLQAKKLQHLLEERKCLIHQSN</sequence>
<gene>
    <name evidence="3" type="ORF">G7B40_007065</name>
</gene>
<keyword evidence="4" id="KW-1185">Reference proteome</keyword>
<dbReference type="SUPFAM" id="SSF53756">
    <property type="entry name" value="UDP-Glycosyltransferase/glycogen phosphorylase"/>
    <property type="match status" value="1"/>
</dbReference>
<reference evidence="4" key="1">
    <citation type="journal article" date="2021" name="Science">
        <title>Hunting the eagle killer: A cyanobacterial neurotoxin causes vacuolar myelinopathy.</title>
        <authorList>
            <person name="Breinlinger S."/>
            <person name="Phillips T.J."/>
            <person name="Haram B.N."/>
            <person name="Mares J."/>
            <person name="Martinez Yerena J.A."/>
            <person name="Hrouzek P."/>
            <person name="Sobotka R."/>
            <person name="Henderson W.M."/>
            <person name="Schmieder P."/>
            <person name="Williams S.M."/>
            <person name="Lauderdale J.D."/>
            <person name="Wilde H.D."/>
            <person name="Gerrin W."/>
            <person name="Kust A."/>
            <person name="Washington J.W."/>
            <person name="Wagner C."/>
            <person name="Geier B."/>
            <person name="Liebeke M."/>
            <person name="Enke H."/>
            <person name="Niedermeyer T.H.J."/>
            <person name="Wilde S.B."/>
        </authorList>
    </citation>
    <scope>NUCLEOTIDE SEQUENCE [LARGE SCALE GENOMIC DNA]</scope>
    <source>
        <strain evidence="4">Thurmond2011</strain>
    </source>
</reference>
<name>A0AAP5M831_9CYAN</name>
<keyword evidence="1 3" id="KW-0328">Glycosyltransferase</keyword>
<dbReference type="RefSeq" id="WP_208344637.1">
    <property type="nucleotide sequence ID" value="NZ_CAWQFN010000523.1"/>
</dbReference>
<comment type="caution">
    <text evidence="3">The sequence shown here is derived from an EMBL/GenBank/DDBJ whole genome shotgun (WGS) entry which is preliminary data.</text>
</comment>
<dbReference type="PANTHER" id="PTHR12526:SF629">
    <property type="entry name" value="TEICHURONIC ACID BIOSYNTHESIS GLYCOSYLTRANSFERASE TUAH-RELATED"/>
    <property type="match status" value="1"/>
</dbReference>
<dbReference type="PANTHER" id="PTHR12526">
    <property type="entry name" value="GLYCOSYLTRANSFERASE"/>
    <property type="match status" value="1"/>
</dbReference>
<evidence type="ECO:0000256" key="2">
    <source>
        <dbReference type="ARBA" id="ARBA00022679"/>
    </source>
</evidence>
<organism evidence="3 4">
    <name type="scientific">Aetokthonos hydrillicola Thurmond2011</name>
    <dbReference type="NCBI Taxonomy" id="2712845"/>
    <lineage>
        <taxon>Bacteria</taxon>
        <taxon>Bacillati</taxon>
        <taxon>Cyanobacteriota</taxon>
        <taxon>Cyanophyceae</taxon>
        <taxon>Nostocales</taxon>
        <taxon>Hapalosiphonaceae</taxon>
        <taxon>Aetokthonos</taxon>
    </lineage>
</organism>
<dbReference type="EMBL" id="JAALHA020000002">
    <property type="protein sequence ID" value="MDR9894332.1"/>
    <property type="molecule type" value="Genomic_DNA"/>
</dbReference>
<dbReference type="Gene3D" id="3.40.50.2000">
    <property type="entry name" value="Glycogen Phosphorylase B"/>
    <property type="match status" value="1"/>
</dbReference>
<dbReference type="Pfam" id="PF13692">
    <property type="entry name" value="Glyco_trans_1_4"/>
    <property type="match status" value="1"/>
</dbReference>
<dbReference type="GO" id="GO:0016757">
    <property type="term" value="F:glycosyltransferase activity"/>
    <property type="evidence" value="ECO:0007669"/>
    <property type="project" value="UniProtKB-KW"/>
</dbReference>